<name>A0A9W7LC44_9STRA</name>
<dbReference type="Proteomes" id="UP001165065">
    <property type="component" value="Unassembled WGS sequence"/>
</dbReference>
<reference evidence="3" key="1">
    <citation type="journal article" date="2023" name="Commun. Biol.">
        <title>Genome analysis of Parmales, the sister group of diatoms, reveals the evolutionary specialization of diatoms from phago-mixotrophs to photoautotrophs.</title>
        <authorList>
            <person name="Ban H."/>
            <person name="Sato S."/>
            <person name="Yoshikawa S."/>
            <person name="Yamada K."/>
            <person name="Nakamura Y."/>
            <person name="Ichinomiya M."/>
            <person name="Sato N."/>
            <person name="Blanc-Mathieu R."/>
            <person name="Endo H."/>
            <person name="Kuwata A."/>
            <person name="Ogata H."/>
        </authorList>
    </citation>
    <scope>NUCLEOTIDE SEQUENCE [LARGE SCALE GENOMIC DNA]</scope>
</reference>
<dbReference type="AlphaFoldDB" id="A0A9W7LC44"/>
<proteinExistence type="predicted"/>
<keyword evidence="3" id="KW-1185">Reference proteome</keyword>
<keyword evidence="1" id="KW-1133">Transmembrane helix</keyword>
<evidence type="ECO:0000313" key="2">
    <source>
        <dbReference type="EMBL" id="GMI45159.1"/>
    </source>
</evidence>
<evidence type="ECO:0000256" key="1">
    <source>
        <dbReference type="SAM" id="Phobius"/>
    </source>
</evidence>
<dbReference type="EMBL" id="BRYA01000238">
    <property type="protein sequence ID" value="GMI45159.1"/>
    <property type="molecule type" value="Genomic_DNA"/>
</dbReference>
<protein>
    <submittedName>
        <fullName evidence="2">Uncharacterized protein</fullName>
    </submittedName>
</protein>
<keyword evidence="1" id="KW-0472">Membrane</keyword>
<accession>A0A9W7LC44</accession>
<organism evidence="2 3">
    <name type="scientific">Triparma columacea</name>
    <dbReference type="NCBI Taxonomy" id="722753"/>
    <lineage>
        <taxon>Eukaryota</taxon>
        <taxon>Sar</taxon>
        <taxon>Stramenopiles</taxon>
        <taxon>Ochrophyta</taxon>
        <taxon>Bolidophyceae</taxon>
        <taxon>Parmales</taxon>
        <taxon>Triparmaceae</taxon>
        <taxon>Triparma</taxon>
    </lineage>
</organism>
<feature type="transmembrane region" description="Helical" evidence="1">
    <location>
        <begin position="86"/>
        <end position="106"/>
    </location>
</feature>
<keyword evidence="1" id="KW-0812">Transmembrane</keyword>
<gene>
    <name evidence="2" type="ORF">TrCOL_g10622</name>
</gene>
<evidence type="ECO:0000313" key="3">
    <source>
        <dbReference type="Proteomes" id="UP001165065"/>
    </source>
</evidence>
<sequence>MPFQINPAEKKTKNFKALSSRVWVQKMSLLRKIVPDLFDTPISRKSNVPTIAAAAGIIFSVLVGRRVFRFVLKGPEKQDYVDSRTTIAYSGAASLWCYYTGVYYYLYHHFDLSQVRVTGISMGVTTAFATVLNMAPSQKFHIGLHWAAMIWNRPLACFFMSSQDWIDTGTKVTKQFGMTDELVQKFIGSSTIFCGVTDISVFPPQHMLLTDASSLNEAFYWSTLSQRIFPFYRYPGYYKGMLIADGFFSGIWSKPPNLDESKFIKITPFPIPGADVSPKRGSGECFSVIDVGYSRSKERMWRQLEVGYKCAERAHKALVRKGLVEKLCNERDRFGSVGSLNHMLEEFDDVMEEFKKTDKHKTW</sequence>
<dbReference type="OrthoDB" id="187518at2759"/>
<comment type="caution">
    <text evidence="2">The sequence shown here is derived from an EMBL/GenBank/DDBJ whole genome shotgun (WGS) entry which is preliminary data.</text>
</comment>
<feature type="transmembrane region" description="Helical" evidence="1">
    <location>
        <begin position="48"/>
        <end position="65"/>
    </location>
</feature>